<reference evidence="6 7" key="1">
    <citation type="submission" date="2020-08" db="EMBL/GenBank/DDBJ databases">
        <title>Genomic Encyclopedia of Type Strains, Phase IV (KMG-V): Genome sequencing to study the core and pangenomes of soil and plant-associated prokaryotes.</title>
        <authorList>
            <person name="Whitman W."/>
        </authorList>
    </citation>
    <scope>NUCLEOTIDE SEQUENCE [LARGE SCALE GENOMIC DNA]</scope>
    <source>
        <strain evidence="6 7">X5P2</strain>
    </source>
</reference>
<keyword evidence="4" id="KW-1133">Transmembrane helix</keyword>
<comment type="caution">
    <text evidence="6">The sequence shown here is derived from an EMBL/GenBank/DDBJ whole genome shotgun (WGS) entry which is preliminary data.</text>
</comment>
<keyword evidence="4" id="KW-0812">Transmembrane</keyword>
<dbReference type="AlphaFoldDB" id="A0A9X0QCT1"/>
<keyword evidence="2 6" id="KW-0418">Kinase</keyword>
<dbReference type="PANTHER" id="PTHR24421">
    <property type="entry name" value="NITRATE/NITRITE SENSOR PROTEIN NARX-RELATED"/>
    <property type="match status" value="1"/>
</dbReference>
<dbReference type="SMART" id="SM00387">
    <property type="entry name" value="HATPase_c"/>
    <property type="match status" value="1"/>
</dbReference>
<evidence type="ECO:0000256" key="3">
    <source>
        <dbReference type="ARBA" id="ARBA00023012"/>
    </source>
</evidence>
<dbReference type="InterPro" id="IPR011712">
    <property type="entry name" value="Sig_transdc_His_kin_sub3_dim/P"/>
</dbReference>
<gene>
    <name evidence="6" type="ORF">HDF14_001511</name>
</gene>
<feature type="transmembrane region" description="Helical" evidence="4">
    <location>
        <begin position="69"/>
        <end position="89"/>
    </location>
</feature>
<feature type="transmembrane region" description="Helical" evidence="4">
    <location>
        <begin position="144"/>
        <end position="164"/>
    </location>
</feature>
<evidence type="ECO:0000313" key="7">
    <source>
        <dbReference type="Proteomes" id="UP000535182"/>
    </source>
</evidence>
<dbReference type="CDD" id="cd16917">
    <property type="entry name" value="HATPase_UhpB-NarQ-NarX-like"/>
    <property type="match status" value="1"/>
</dbReference>
<dbReference type="RefSeq" id="WP_183974992.1">
    <property type="nucleotide sequence ID" value="NZ_JACHEB010000003.1"/>
</dbReference>
<dbReference type="InterPro" id="IPR003594">
    <property type="entry name" value="HATPase_dom"/>
</dbReference>
<dbReference type="Pfam" id="PF07730">
    <property type="entry name" value="HisKA_3"/>
    <property type="match status" value="1"/>
</dbReference>
<evidence type="ECO:0000259" key="5">
    <source>
        <dbReference type="SMART" id="SM00387"/>
    </source>
</evidence>
<dbReference type="GO" id="GO:0016020">
    <property type="term" value="C:membrane"/>
    <property type="evidence" value="ECO:0007669"/>
    <property type="project" value="InterPro"/>
</dbReference>
<dbReference type="Proteomes" id="UP000535182">
    <property type="component" value="Unassembled WGS sequence"/>
</dbReference>
<dbReference type="PANTHER" id="PTHR24421:SF62">
    <property type="entry name" value="SENSORY TRANSDUCTION HISTIDINE KINASE"/>
    <property type="match status" value="1"/>
</dbReference>
<evidence type="ECO:0000313" key="6">
    <source>
        <dbReference type="EMBL" id="MBB5327905.1"/>
    </source>
</evidence>
<dbReference type="Gene3D" id="3.30.565.10">
    <property type="entry name" value="Histidine kinase-like ATPase, C-terminal domain"/>
    <property type="match status" value="1"/>
</dbReference>
<sequence>MTASSLSMPAIKRVRQASLMNYLSLFGSFSTLLCCALPSLLVLMGMGATVASALSVAPWLVTMSKHKVWTFAIAAALISMSFMMTYWVAPRIKEGEACIEDDPTMCGRVSKFSRMLLWGSATIWSFGFFMAYVLGGILDWYQFVWFRLLCGFLVIAIGCSLYLYRLRLKAASMKMRFDERLEERARLARDLHDTLLQTIQSGKLVADNARNNVQEPAAKIALHRLSSWLERAVLEGRAALDSLRASTTENNHLAGSLREAFNGCNAQMDLELLVAGESREMHPIARDEVYRIGHEAILNACNHSQGNRLIVELVYDQNMLLRIQDDGEGIAPHILQAGRSGHYGLIGMRERAARIGAKLTVVSSATGTIVTLFVPGEAIFLA</sequence>
<organism evidence="6 7">
    <name type="scientific">Tunturiibacter gelidiferens</name>
    <dbReference type="NCBI Taxonomy" id="3069689"/>
    <lineage>
        <taxon>Bacteria</taxon>
        <taxon>Pseudomonadati</taxon>
        <taxon>Acidobacteriota</taxon>
        <taxon>Terriglobia</taxon>
        <taxon>Terriglobales</taxon>
        <taxon>Acidobacteriaceae</taxon>
        <taxon>Tunturiibacter</taxon>
    </lineage>
</organism>
<keyword evidence="3" id="KW-0902">Two-component regulatory system</keyword>
<dbReference type="InterPro" id="IPR050482">
    <property type="entry name" value="Sensor_HK_TwoCompSys"/>
</dbReference>
<dbReference type="Pfam" id="PF02518">
    <property type="entry name" value="HATPase_c"/>
    <property type="match status" value="1"/>
</dbReference>
<proteinExistence type="predicted"/>
<accession>A0A9X0QCT1</accession>
<dbReference type="EMBL" id="JACHEB010000003">
    <property type="protein sequence ID" value="MBB5327905.1"/>
    <property type="molecule type" value="Genomic_DNA"/>
</dbReference>
<dbReference type="InterPro" id="IPR036890">
    <property type="entry name" value="HATPase_C_sf"/>
</dbReference>
<name>A0A9X0QCT1_9BACT</name>
<keyword evidence="1" id="KW-0808">Transferase</keyword>
<dbReference type="GO" id="GO:0000155">
    <property type="term" value="F:phosphorelay sensor kinase activity"/>
    <property type="evidence" value="ECO:0007669"/>
    <property type="project" value="InterPro"/>
</dbReference>
<feature type="transmembrane region" description="Helical" evidence="4">
    <location>
        <begin position="115"/>
        <end position="138"/>
    </location>
</feature>
<dbReference type="Gene3D" id="1.20.5.1930">
    <property type="match status" value="1"/>
</dbReference>
<evidence type="ECO:0000256" key="4">
    <source>
        <dbReference type="SAM" id="Phobius"/>
    </source>
</evidence>
<dbReference type="SUPFAM" id="SSF55874">
    <property type="entry name" value="ATPase domain of HSP90 chaperone/DNA topoisomerase II/histidine kinase"/>
    <property type="match status" value="1"/>
</dbReference>
<evidence type="ECO:0000256" key="1">
    <source>
        <dbReference type="ARBA" id="ARBA00022679"/>
    </source>
</evidence>
<keyword evidence="7" id="KW-1185">Reference proteome</keyword>
<feature type="domain" description="Histidine kinase/HSP90-like ATPase" evidence="5">
    <location>
        <begin position="284"/>
        <end position="378"/>
    </location>
</feature>
<evidence type="ECO:0000256" key="2">
    <source>
        <dbReference type="ARBA" id="ARBA00022777"/>
    </source>
</evidence>
<keyword evidence="4" id="KW-0472">Membrane</keyword>
<protein>
    <submittedName>
        <fullName evidence="6">Signal transduction histidine kinase</fullName>
    </submittedName>
</protein>
<dbReference type="GO" id="GO:0046983">
    <property type="term" value="F:protein dimerization activity"/>
    <property type="evidence" value="ECO:0007669"/>
    <property type="project" value="InterPro"/>
</dbReference>